<accession>A7AMU6</accession>
<evidence type="ECO:0000313" key="8">
    <source>
        <dbReference type="EMBL" id="EDO07880.1"/>
    </source>
</evidence>
<evidence type="ECO:0000256" key="1">
    <source>
        <dbReference type="ARBA" id="ARBA00000724"/>
    </source>
</evidence>
<dbReference type="InterPro" id="IPR029063">
    <property type="entry name" value="SAM-dependent_MTases_sf"/>
</dbReference>
<dbReference type="GO" id="GO:0018423">
    <property type="term" value="F:protein C-terminal leucine carboxyl O-methyltransferase activity"/>
    <property type="evidence" value="ECO:0007669"/>
    <property type="project" value="UniProtKB-EC"/>
</dbReference>
<dbReference type="Gene3D" id="3.40.50.150">
    <property type="entry name" value="Vaccinia Virus protein VP39"/>
    <property type="match status" value="1"/>
</dbReference>
<organism evidence="8 9">
    <name type="scientific">Babesia bovis</name>
    <dbReference type="NCBI Taxonomy" id="5865"/>
    <lineage>
        <taxon>Eukaryota</taxon>
        <taxon>Sar</taxon>
        <taxon>Alveolata</taxon>
        <taxon>Apicomplexa</taxon>
        <taxon>Aconoidasida</taxon>
        <taxon>Piroplasmida</taxon>
        <taxon>Babesiidae</taxon>
        <taxon>Babesia</taxon>
    </lineage>
</organism>
<proteinExistence type="inferred from homology"/>
<comment type="catalytic activity">
    <reaction evidence="1">
        <text>[phosphatase 2A protein]-C-terminal L-leucine + S-adenosyl-L-methionine = [phosphatase 2A protein]-C-terminal L-leucine methyl ester + S-adenosyl-L-homocysteine</text>
        <dbReference type="Rhea" id="RHEA:48544"/>
        <dbReference type="Rhea" id="RHEA-COMP:12134"/>
        <dbReference type="Rhea" id="RHEA-COMP:12135"/>
        <dbReference type="ChEBI" id="CHEBI:57856"/>
        <dbReference type="ChEBI" id="CHEBI:59789"/>
        <dbReference type="ChEBI" id="CHEBI:90516"/>
        <dbReference type="ChEBI" id="CHEBI:90517"/>
        <dbReference type="EC" id="2.1.1.233"/>
    </reaction>
</comment>
<dbReference type="AlphaFoldDB" id="A7AMU6"/>
<dbReference type="STRING" id="5865.A7AMU6"/>
<keyword evidence="4" id="KW-0489">Methyltransferase</keyword>
<keyword evidence="6" id="KW-0949">S-adenosyl-L-methionine</keyword>
<dbReference type="EC" id="2.1.1.233" evidence="3"/>
<dbReference type="InterPro" id="IPR016651">
    <property type="entry name" value="LCMT1"/>
</dbReference>
<evidence type="ECO:0000256" key="6">
    <source>
        <dbReference type="ARBA" id="ARBA00022691"/>
    </source>
</evidence>
<dbReference type="KEGG" id="bbo:BBOV_III003160"/>
<gene>
    <name evidence="8" type="ORF">BBOV_III003160</name>
</gene>
<sequence>MVGNFSDDLDESLDTSEHALRFKWSAVNAGYVQDDFINYFVTDRNRGPSYNIIHFLRIASVRLAIQTFIEQFPNEKVQVVNLGCGFDTIALWILQQYKHVTCFDIDLPNLLQRKAQMMRNAEEIMNLFLGYNDIEEEYIVTENYKMVPIDLNNIEELETLPNKYGLQIELVL</sequence>
<dbReference type="EMBL" id="AAXT01000001">
    <property type="protein sequence ID" value="EDO07880.1"/>
    <property type="molecule type" value="Genomic_DNA"/>
</dbReference>
<dbReference type="PANTHER" id="PTHR13600:SF21">
    <property type="entry name" value="LEUCINE CARBOXYL METHYLTRANSFERASE 1"/>
    <property type="match status" value="1"/>
</dbReference>
<evidence type="ECO:0000256" key="4">
    <source>
        <dbReference type="ARBA" id="ARBA00022603"/>
    </source>
</evidence>
<dbReference type="PANTHER" id="PTHR13600">
    <property type="entry name" value="LEUCINE CARBOXYL METHYLTRANSFERASE"/>
    <property type="match status" value="1"/>
</dbReference>
<evidence type="ECO:0000256" key="2">
    <source>
        <dbReference type="ARBA" id="ARBA00010703"/>
    </source>
</evidence>
<evidence type="ECO:0000313" key="9">
    <source>
        <dbReference type="Proteomes" id="UP000002173"/>
    </source>
</evidence>
<dbReference type="OMA" id="TENYKMV"/>
<evidence type="ECO:0000256" key="7">
    <source>
        <dbReference type="ARBA" id="ARBA00032526"/>
    </source>
</evidence>
<evidence type="ECO:0000256" key="3">
    <source>
        <dbReference type="ARBA" id="ARBA00012834"/>
    </source>
</evidence>
<dbReference type="GeneID" id="5479696"/>
<keyword evidence="5" id="KW-0808">Transferase</keyword>
<dbReference type="InterPro" id="IPR007213">
    <property type="entry name" value="Ppm1/Ppm2/Tcmp"/>
</dbReference>
<dbReference type="Pfam" id="PF04072">
    <property type="entry name" value="LCM"/>
    <property type="match status" value="1"/>
</dbReference>
<name>A7AMU6_BABBO</name>
<reference evidence="8 9" key="1">
    <citation type="journal article" date="2007" name="PLoS Pathog.">
        <title>Genome sequence of Babesia bovis and comparative analysis of apicomplexan hemoprotozoa.</title>
        <authorList>
            <person name="Brayton K.A."/>
            <person name="Lau A.O.T."/>
            <person name="Herndon D.R."/>
            <person name="Hannick L."/>
            <person name="Kappmeyer L.S."/>
            <person name="Berens S.J."/>
            <person name="Bidwell S.L."/>
            <person name="Brown W.C."/>
            <person name="Crabtree J."/>
            <person name="Fadrosh D."/>
            <person name="Feldblum T."/>
            <person name="Forberger H.A."/>
            <person name="Haas B.J."/>
            <person name="Howell J.M."/>
            <person name="Khouri H."/>
            <person name="Koo H."/>
            <person name="Mann D.J."/>
            <person name="Norimine J."/>
            <person name="Paulsen I.T."/>
            <person name="Radune D."/>
            <person name="Ren Q."/>
            <person name="Smith R.K. Jr."/>
            <person name="Suarez C.E."/>
            <person name="White O."/>
            <person name="Wortman J.R."/>
            <person name="Knowles D.P. Jr."/>
            <person name="McElwain T.F."/>
            <person name="Nene V.M."/>
        </authorList>
    </citation>
    <scope>NUCLEOTIDE SEQUENCE [LARGE SCALE GENOMIC DNA]</scope>
    <source>
        <strain evidence="8">T2Bo</strain>
    </source>
</reference>
<dbReference type="GO" id="GO:0032259">
    <property type="term" value="P:methylation"/>
    <property type="evidence" value="ECO:0007669"/>
    <property type="project" value="UniProtKB-KW"/>
</dbReference>
<dbReference type="VEuPathDB" id="PiroplasmaDB:BBOV_III003160"/>
<dbReference type="Proteomes" id="UP000002173">
    <property type="component" value="Chromosome 3"/>
</dbReference>
<keyword evidence="9" id="KW-1185">Reference proteome</keyword>
<comment type="similarity">
    <text evidence="2">Belongs to the methyltransferase superfamily. LCMT family.</text>
</comment>
<dbReference type="SUPFAM" id="SSF53335">
    <property type="entry name" value="S-adenosyl-L-methionine-dependent methyltransferases"/>
    <property type="match status" value="1"/>
</dbReference>
<comment type="caution">
    <text evidence="8">The sequence shown here is derived from an EMBL/GenBank/DDBJ whole genome shotgun (WGS) entry which is preliminary data.</text>
</comment>
<protein>
    <recommendedName>
        <fullName evidence="3">[phosphatase 2A protein]-leucine-carboxy methyltransferase</fullName>
        <ecNumber evidence="3">2.1.1.233</ecNumber>
    </recommendedName>
    <alternativeName>
        <fullName evidence="7">[Phosphatase 2A protein]-leucine-carboxy methyltransferase 1</fullName>
    </alternativeName>
</protein>
<evidence type="ECO:0000256" key="5">
    <source>
        <dbReference type="ARBA" id="ARBA00022679"/>
    </source>
</evidence>
<dbReference type="eggNOG" id="KOG2918">
    <property type="taxonomic scope" value="Eukaryota"/>
</dbReference>
<dbReference type="InParanoid" id="A7AMU6"/>